<name>A0A0E9TYL2_ANGAN</name>
<dbReference type="AlphaFoldDB" id="A0A0E9TYL2"/>
<dbReference type="EMBL" id="GBXM01050779">
    <property type="protein sequence ID" value="JAH57798.1"/>
    <property type="molecule type" value="Transcribed_RNA"/>
</dbReference>
<evidence type="ECO:0000313" key="1">
    <source>
        <dbReference type="EMBL" id="JAH57798.1"/>
    </source>
</evidence>
<reference evidence="1" key="1">
    <citation type="submission" date="2014-11" db="EMBL/GenBank/DDBJ databases">
        <authorList>
            <person name="Amaro Gonzalez C."/>
        </authorList>
    </citation>
    <scope>NUCLEOTIDE SEQUENCE</scope>
</reference>
<proteinExistence type="predicted"/>
<organism evidence="1">
    <name type="scientific">Anguilla anguilla</name>
    <name type="common">European freshwater eel</name>
    <name type="synonym">Muraena anguilla</name>
    <dbReference type="NCBI Taxonomy" id="7936"/>
    <lineage>
        <taxon>Eukaryota</taxon>
        <taxon>Metazoa</taxon>
        <taxon>Chordata</taxon>
        <taxon>Craniata</taxon>
        <taxon>Vertebrata</taxon>
        <taxon>Euteleostomi</taxon>
        <taxon>Actinopterygii</taxon>
        <taxon>Neopterygii</taxon>
        <taxon>Teleostei</taxon>
        <taxon>Anguilliformes</taxon>
        <taxon>Anguillidae</taxon>
        <taxon>Anguilla</taxon>
    </lineage>
</organism>
<reference evidence="1" key="2">
    <citation type="journal article" date="2015" name="Fish Shellfish Immunol.">
        <title>Early steps in the European eel (Anguilla anguilla)-Vibrio vulnificus interaction in the gills: Role of the RtxA13 toxin.</title>
        <authorList>
            <person name="Callol A."/>
            <person name="Pajuelo D."/>
            <person name="Ebbesson L."/>
            <person name="Teles M."/>
            <person name="MacKenzie S."/>
            <person name="Amaro C."/>
        </authorList>
    </citation>
    <scope>NUCLEOTIDE SEQUENCE</scope>
</reference>
<sequence length="86" mass="9615">MGVRGEGGVVVAAMVRIMSKNGMKDHSRTECDWVIEFAGPMRMSSDEEVTTRKGRIRRLAAQEGGIRNTQTGSTLSRIRHLRNEIK</sequence>
<accession>A0A0E9TYL2</accession>
<protein>
    <submittedName>
        <fullName evidence="1">Uncharacterized protein</fullName>
    </submittedName>
</protein>